<evidence type="ECO:0000313" key="2">
    <source>
        <dbReference type="Proteomes" id="UP000001542"/>
    </source>
</evidence>
<dbReference type="RefSeq" id="XP_001321878.1">
    <property type="nucleotide sequence ID" value="XM_001321843.1"/>
</dbReference>
<dbReference type="Proteomes" id="UP000001542">
    <property type="component" value="Unassembled WGS sequence"/>
</dbReference>
<organism evidence="1 2">
    <name type="scientific">Trichomonas vaginalis (strain ATCC PRA-98 / G3)</name>
    <dbReference type="NCBI Taxonomy" id="412133"/>
    <lineage>
        <taxon>Eukaryota</taxon>
        <taxon>Metamonada</taxon>
        <taxon>Parabasalia</taxon>
        <taxon>Trichomonadida</taxon>
        <taxon>Trichomonadidae</taxon>
        <taxon>Trichomonas</taxon>
    </lineage>
</organism>
<evidence type="ECO:0000313" key="1">
    <source>
        <dbReference type="EMBL" id="EAY09655.1"/>
    </source>
</evidence>
<accession>A2ECG0</accession>
<sequence>MNPNELRKFVKDKAAILKDDDAENLVNTILGYGSDYYDLFQYFDPDFLMNYQNAHYDDIRIYDIQLRLADEYVNTYQSYRDQISDTIFKLKQSVSQEDQKTAYEHKARQTQPDLYSTVPQVYIHPLHLYNFFDQKSFTVTDGIIKPRNDMIKFSITKENSLAISNFYFLIPESRRVDLSIQYLFDDVTQDKKFWIFLNLFDEEFKQILDSREIGKPLTDISYSDHYIRGFHEIYLNKAQNKNQFIEFYKNYQEVQEKQLLELCVNTRTNSYQYTDKFEIYDNKILINDYSGKYPSNPTSVSLRKKVPYFNEVTFRSSKNEGLYSGQIKESNAKYFKVCLNIESNINIKSLHFNEIK</sequence>
<dbReference type="AlphaFoldDB" id="A2ECG0"/>
<dbReference type="EMBL" id="DS113353">
    <property type="protein sequence ID" value="EAY09655.1"/>
    <property type="molecule type" value="Genomic_DNA"/>
</dbReference>
<keyword evidence="2" id="KW-1185">Reference proteome</keyword>
<proteinExistence type="predicted"/>
<gene>
    <name evidence="1" type="ORF">TVAG_060310</name>
</gene>
<dbReference type="VEuPathDB" id="TrichDB:TVAG_060310"/>
<dbReference type="VEuPathDB" id="TrichDB:TVAGG3_0311670"/>
<dbReference type="KEGG" id="tva:4767578"/>
<dbReference type="InParanoid" id="A2ECG0"/>
<reference evidence="1" key="1">
    <citation type="submission" date="2006-10" db="EMBL/GenBank/DDBJ databases">
        <authorList>
            <person name="Amadeo P."/>
            <person name="Zhao Q."/>
            <person name="Wortman J."/>
            <person name="Fraser-Liggett C."/>
            <person name="Carlton J."/>
        </authorList>
    </citation>
    <scope>NUCLEOTIDE SEQUENCE</scope>
    <source>
        <strain evidence="1">G3</strain>
    </source>
</reference>
<reference evidence="1" key="2">
    <citation type="journal article" date="2007" name="Science">
        <title>Draft genome sequence of the sexually transmitted pathogen Trichomonas vaginalis.</title>
        <authorList>
            <person name="Carlton J.M."/>
            <person name="Hirt R.P."/>
            <person name="Silva J.C."/>
            <person name="Delcher A.L."/>
            <person name="Schatz M."/>
            <person name="Zhao Q."/>
            <person name="Wortman J.R."/>
            <person name="Bidwell S.L."/>
            <person name="Alsmark U.C.M."/>
            <person name="Besteiro S."/>
            <person name="Sicheritz-Ponten T."/>
            <person name="Noel C.J."/>
            <person name="Dacks J.B."/>
            <person name="Foster P.G."/>
            <person name="Simillion C."/>
            <person name="Van de Peer Y."/>
            <person name="Miranda-Saavedra D."/>
            <person name="Barton G.J."/>
            <person name="Westrop G.D."/>
            <person name="Mueller S."/>
            <person name="Dessi D."/>
            <person name="Fiori P.L."/>
            <person name="Ren Q."/>
            <person name="Paulsen I."/>
            <person name="Zhang H."/>
            <person name="Bastida-Corcuera F.D."/>
            <person name="Simoes-Barbosa A."/>
            <person name="Brown M.T."/>
            <person name="Hayes R.D."/>
            <person name="Mukherjee M."/>
            <person name="Okumura C.Y."/>
            <person name="Schneider R."/>
            <person name="Smith A.J."/>
            <person name="Vanacova S."/>
            <person name="Villalvazo M."/>
            <person name="Haas B.J."/>
            <person name="Pertea M."/>
            <person name="Feldblyum T.V."/>
            <person name="Utterback T.R."/>
            <person name="Shu C.L."/>
            <person name="Osoegawa K."/>
            <person name="de Jong P.J."/>
            <person name="Hrdy I."/>
            <person name="Horvathova L."/>
            <person name="Zubacova Z."/>
            <person name="Dolezal P."/>
            <person name="Malik S.B."/>
            <person name="Logsdon J.M. Jr."/>
            <person name="Henze K."/>
            <person name="Gupta A."/>
            <person name="Wang C.C."/>
            <person name="Dunne R.L."/>
            <person name="Upcroft J.A."/>
            <person name="Upcroft P."/>
            <person name="White O."/>
            <person name="Salzberg S.L."/>
            <person name="Tang P."/>
            <person name="Chiu C.-H."/>
            <person name="Lee Y.-S."/>
            <person name="Embley T.M."/>
            <person name="Coombs G.H."/>
            <person name="Mottram J.C."/>
            <person name="Tachezy J."/>
            <person name="Fraser-Liggett C.M."/>
            <person name="Johnson P.J."/>
        </authorList>
    </citation>
    <scope>NUCLEOTIDE SEQUENCE [LARGE SCALE GENOMIC DNA]</scope>
    <source>
        <strain evidence="1">G3</strain>
    </source>
</reference>
<name>A2ECG0_TRIV3</name>
<protein>
    <submittedName>
        <fullName evidence="1">Uncharacterized protein</fullName>
    </submittedName>
</protein>